<keyword evidence="14" id="KW-1185">Reference proteome</keyword>
<dbReference type="OrthoDB" id="9781411at2"/>
<dbReference type="InterPro" id="IPR003148">
    <property type="entry name" value="RCK_N"/>
</dbReference>
<evidence type="ECO:0000256" key="5">
    <source>
        <dbReference type="ARBA" id="ARBA00022692"/>
    </source>
</evidence>
<feature type="transmembrane region" description="Helical" evidence="11">
    <location>
        <begin position="197"/>
        <end position="216"/>
    </location>
</feature>
<dbReference type="PROSITE" id="PS51201">
    <property type="entry name" value="RCK_N"/>
    <property type="match status" value="1"/>
</dbReference>
<feature type="transmembrane region" description="Helical" evidence="11">
    <location>
        <begin position="74"/>
        <end position="90"/>
    </location>
</feature>
<keyword evidence="5 11" id="KW-0812">Transmembrane</keyword>
<name>A0A437MB32_9SPHN</name>
<evidence type="ECO:0000256" key="11">
    <source>
        <dbReference type="SAM" id="Phobius"/>
    </source>
</evidence>
<dbReference type="SUPFAM" id="SSF51735">
    <property type="entry name" value="NAD(P)-binding Rossmann-fold domains"/>
    <property type="match status" value="1"/>
</dbReference>
<dbReference type="InterPro" id="IPR006153">
    <property type="entry name" value="Cation/H_exchanger_TM"/>
</dbReference>
<evidence type="ECO:0000256" key="2">
    <source>
        <dbReference type="ARBA" id="ARBA00022448"/>
    </source>
</evidence>
<keyword evidence="7 11" id="KW-1133">Transmembrane helix</keyword>
<proteinExistence type="predicted"/>
<feature type="transmembrane region" description="Helical" evidence="11">
    <location>
        <begin position="102"/>
        <end position="125"/>
    </location>
</feature>
<evidence type="ECO:0000256" key="3">
    <source>
        <dbReference type="ARBA" id="ARBA00022449"/>
    </source>
</evidence>
<reference evidence="13 14" key="1">
    <citation type="submission" date="2019-01" db="EMBL/GenBank/DDBJ databases">
        <authorList>
            <person name="Chen W.-M."/>
        </authorList>
    </citation>
    <scope>NUCLEOTIDE SEQUENCE [LARGE SCALE GENOMIC DNA]</scope>
    <source>
        <strain evidence="13 14">CCP-7</strain>
    </source>
</reference>
<dbReference type="Gene3D" id="3.40.50.720">
    <property type="entry name" value="NAD(P)-binding Rossmann-like Domain"/>
    <property type="match status" value="1"/>
</dbReference>
<gene>
    <name evidence="13" type="ORF">EOD43_13805</name>
</gene>
<evidence type="ECO:0000256" key="6">
    <source>
        <dbReference type="ARBA" id="ARBA00022958"/>
    </source>
</evidence>
<keyword evidence="2" id="KW-0813">Transport</keyword>
<organism evidence="13 14">
    <name type="scientific">Sphingomonas crocodyli</name>
    <dbReference type="NCBI Taxonomy" id="1979270"/>
    <lineage>
        <taxon>Bacteria</taxon>
        <taxon>Pseudomonadati</taxon>
        <taxon>Pseudomonadota</taxon>
        <taxon>Alphaproteobacteria</taxon>
        <taxon>Sphingomonadales</taxon>
        <taxon>Sphingomonadaceae</taxon>
        <taxon>Sphingomonas</taxon>
    </lineage>
</organism>
<dbReference type="Proteomes" id="UP000282971">
    <property type="component" value="Unassembled WGS sequence"/>
</dbReference>
<dbReference type="Pfam" id="PF02254">
    <property type="entry name" value="TrkA_N"/>
    <property type="match status" value="1"/>
</dbReference>
<evidence type="ECO:0000256" key="7">
    <source>
        <dbReference type="ARBA" id="ARBA00022989"/>
    </source>
</evidence>
<keyword evidence="6" id="KW-0630">Potassium</keyword>
<feature type="transmembrane region" description="Helical" evidence="11">
    <location>
        <begin position="277"/>
        <end position="297"/>
    </location>
</feature>
<dbReference type="GO" id="GO:0016020">
    <property type="term" value="C:membrane"/>
    <property type="evidence" value="ECO:0007669"/>
    <property type="project" value="InterPro"/>
</dbReference>
<feature type="transmembrane region" description="Helical" evidence="11">
    <location>
        <begin position="351"/>
        <end position="373"/>
    </location>
</feature>
<feature type="domain" description="RCK N-terminal" evidence="12">
    <location>
        <begin position="413"/>
        <end position="530"/>
    </location>
</feature>
<feature type="transmembrane region" description="Helical" evidence="11">
    <location>
        <begin position="309"/>
        <end position="331"/>
    </location>
</feature>
<dbReference type="InterPro" id="IPR038770">
    <property type="entry name" value="Na+/solute_symporter_sf"/>
</dbReference>
<keyword evidence="8" id="KW-0406">Ion transport</keyword>
<dbReference type="GO" id="GO:0015297">
    <property type="term" value="F:antiporter activity"/>
    <property type="evidence" value="ECO:0007669"/>
    <property type="project" value="UniProtKB-KW"/>
</dbReference>
<keyword evidence="4" id="KW-0633">Potassium transport</keyword>
<feature type="transmembrane region" description="Helical" evidence="11">
    <location>
        <begin position="237"/>
        <end position="265"/>
    </location>
</feature>
<evidence type="ECO:0000256" key="10">
    <source>
        <dbReference type="SAM" id="MobiDB-lite"/>
    </source>
</evidence>
<dbReference type="Pfam" id="PF00999">
    <property type="entry name" value="Na_H_Exchanger"/>
    <property type="match status" value="1"/>
</dbReference>
<dbReference type="GO" id="GO:0012505">
    <property type="term" value="C:endomembrane system"/>
    <property type="evidence" value="ECO:0007669"/>
    <property type="project" value="UniProtKB-SubCell"/>
</dbReference>
<sequence>MALPINSSAFSDALVILGAAGLVIPAFARAKISPVIGFILVGAAIGPTALGALVDDYPWLYYITISNQHAIEPFAEFGIILLLFSIGLELSFRRLWTMRKRVFGLGSAELLLSAAAIGGALFLSGRQSESGALGLGLALALSSTALVLPLVGTTGAVGRNAFAMLLFEDLALVPIIFVLGALAPYGDTAGWDGLARTLGLGAAIIAVMMIGGRFFLPRLFAQAARAKNPELFLAASLLVVILASVATAAAGLSPIVGALLAGILIAETDYHAEVELVTAPFKGLALGVFLISVGMSLDWPTIFDQWPKLLLAVFGVCAIKAIITGLLLRFSGAGRAVATETGVLMSAPSETTLIVLGVAAQAALIAPATAAFWQVVTAIGLTITPILARIGHDVARRISDAQADEAPDAAPDHGRAIIAGFGRVGRLVAQMLDAHNRPYMAVDANIDTVTAARKRGYQAMFGDIGRPGMIEHLNLGHASALILTMDDPVQTVRLTRRARMLHPDLTIVARARDPNHAAELYKAGATDAVPETLESSLQLSEAVLVDLGVAMGPVIASIHEKRAELRAKIMEMSETNREPPLRGRRLRDAASGAEDEHPEEAGL</sequence>
<evidence type="ECO:0000259" key="12">
    <source>
        <dbReference type="PROSITE" id="PS51201"/>
    </source>
</evidence>
<evidence type="ECO:0000313" key="13">
    <source>
        <dbReference type="EMBL" id="RVT94842.1"/>
    </source>
</evidence>
<feature type="transmembrane region" description="Helical" evidence="11">
    <location>
        <begin position="35"/>
        <end position="54"/>
    </location>
</feature>
<dbReference type="RefSeq" id="WP_127744417.1">
    <property type="nucleotide sequence ID" value="NZ_SACN01000001.1"/>
</dbReference>
<evidence type="ECO:0000256" key="8">
    <source>
        <dbReference type="ARBA" id="ARBA00023065"/>
    </source>
</evidence>
<keyword evidence="9 11" id="KW-0472">Membrane</keyword>
<feature type="compositionally biased region" description="Basic and acidic residues" evidence="10">
    <location>
        <begin position="571"/>
        <end position="581"/>
    </location>
</feature>
<feature type="transmembrane region" description="Helical" evidence="11">
    <location>
        <begin position="163"/>
        <end position="185"/>
    </location>
</feature>
<accession>A0A437MB32</accession>
<protein>
    <submittedName>
        <fullName evidence="13">Sodium:proton exchanger</fullName>
    </submittedName>
</protein>
<feature type="transmembrane region" description="Helical" evidence="11">
    <location>
        <begin position="6"/>
        <end position="28"/>
    </location>
</feature>
<evidence type="ECO:0000256" key="4">
    <source>
        <dbReference type="ARBA" id="ARBA00022538"/>
    </source>
</evidence>
<dbReference type="EMBL" id="SACN01000001">
    <property type="protein sequence ID" value="RVT94842.1"/>
    <property type="molecule type" value="Genomic_DNA"/>
</dbReference>
<evidence type="ECO:0000313" key="14">
    <source>
        <dbReference type="Proteomes" id="UP000282971"/>
    </source>
</evidence>
<dbReference type="FunFam" id="3.40.50.720:FF:000036">
    <property type="entry name" value="Glutathione-regulated potassium-efflux system protein KefB"/>
    <property type="match status" value="1"/>
</dbReference>
<dbReference type="GO" id="GO:0006813">
    <property type="term" value="P:potassium ion transport"/>
    <property type="evidence" value="ECO:0007669"/>
    <property type="project" value="UniProtKB-KW"/>
</dbReference>
<comment type="caution">
    <text evidence="13">The sequence shown here is derived from an EMBL/GenBank/DDBJ whole genome shotgun (WGS) entry which is preliminary data.</text>
</comment>
<evidence type="ECO:0000256" key="9">
    <source>
        <dbReference type="ARBA" id="ARBA00023136"/>
    </source>
</evidence>
<dbReference type="PANTHER" id="PTHR46157:SF4">
    <property type="entry name" value="K(+) EFFLUX ANTIPORTER 3, CHLOROPLASTIC"/>
    <property type="match status" value="1"/>
</dbReference>
<comment type="subcellular location">
    <subcellularLocation>
        <location evidence="1">Endomembrane system</location>
        <topology evidence="1">Multi-pass membrane protein</topology>
    </subcellularLocation>
</comment>
<keyword evidence="3" id="KW-0050">Antiport</keyword>
<feature type="transmembrane region" description="Helical" evidence="11">
    <location>
        <begin position="131"/>
        <end position="151"/>
    </location>
</feature>
<dbReference type="PANTHER" id="PTHR46157">
    <property type="entry name" value="K(+) EFFLUX ANTIPORTER 3, CHLOROPLASTIC"/>
    <property type="match status" value="1"/>
</dbReference>
<dbReference type="GO" id="GO:1902600">
    <property type="term" value="P:proton transmembrane transport"/>
    <property type="evidence" value="ECO:0007669"/>
    <property type="project" value="InterPro"/>
</dbReference>
<evidence type="ECO:0000256" key="1">
    <source>
        <dbReference type="ARBA" id="ARBA00004127"/>
    </source>
</evidence>
<feature type="region of interest" description="Disordered" evidence="10">
    <location>
        <begin position="571"/>
        <end position="603"/>
    </location>
</feature>
<dbReference type="Gene3D" id="1.20.1530.20">
    <property type="match status" value="1"/>
</dbReference>
<dbReference type="InterPro" id="IPR036291">
    <property type="entry name" value="NAD(P)-bd_dom_sf"/>
</dbReference>
<dbReference type="AlphaFoldDB" id="A0A437MB32"/>